<dbReference type="GO" id="GO:0051301">
    <property type="term" value="P:cell division"/>
    <property type="evidence" value="ECO:0007669"/>
    <property type="project" value="UniProtKB-KW"/>
</dbReference>
<proteinExistence type="inferred from homology"/>
<comment type="subcellular location">
    <subcellularLocation>
        <location evidence="1">Nucleus</location>
    </subcellularLocation>
</comment>
<evidence type="ECO:0000256" key="6">
    <source>
        <dbReference type="ARBA" id="ARBA00023242"/>
    </source>
</evidence>
<dbReference type="GO" id="GO:0072686">
    <property type="term" value="C:mitotic spindle"/>
    <property type="evidence" value="ECO:0007669"/>
    <property type="project" value="TreeGrafter"/>
</dbReference>
<protein>
    <recommendedName>
        <fullName evidence="3">Spindle assembly checkpoint component MAD1</fullName>
    </recommendedName>
</protein>
<dbReference type="GeneID" id="25990698"/>
<dbReference type="SUPFAM" id="SSF75704">
    <property type="entry name" value="Mitotic arrest deficient-like 1, Mad1"/>
    <property type="match status" value="1"/>
</dbReference>
<comment type="similarity">
    <text evidence="2">Belongs to the MAD1 family.</text>
</comment>
<feature type="coiled-coil region" evidence="8">
    <location>
        <begin position="371"/>
        <end position="452"/>
    </location>
</feature>
<keyword evidence="7" id="KW-0131">Cell cycle</keyword>
<dbReference type="AlphaFoldDB" id="J5RAP4"/>
<feature type="region of interest" description="Disordered" evidence="9">
    <location>
        <begin position="233"/>
        <end position="254"/>
    </location>
</feature>
<dbReference type="Gene3D" id="3.30.457.60">
    <property type="match status" value="1"/>
</dbReference>
<dbReference type="GO" id="GO:0005635">
    <property type="term" value="C:nuclear envelope"/>
    <property type="evidence" value="ECO:0007669"/>
    <property type="project" value="TreeGrafter"/>
</dbReference>
<evidence type="ECO:0000256" key="2">
    <source>
        <dbReference type="ARBA" id="ARBA00008029"/>
    </source>
</evidence>
<feature type="compositionally biased region" description="Basic and acidic residues" evidence="9">
    <location>
        <begin position="234"/>
        <end position="254"/>
    </location>
</feature>
<dbReference type="Proteomes" id="UP000002748">
    <property type="component" value="Unassembled WGS sequence"/>
</dbReference>
<keyword evidence="6" id="KW-0539">Nucleus</keyword>
<evidence type="ECO:0000256" key="8">
    <source>
        <dbReference type="SAM" id="Coils"/>
    </source>
</evidence>
<evidence type="ECO:0000313" key="11">
    <source>
        <dbReference type="Proteomes" id="UP000002748"/>
    </source>
</evidence>
<feature type="region of interest" description="Disordered" evidence="9">
    <location>
        <begin position="184"/>
        <end position="210"/>
    </location>
</feature>
<keyword evidence="5" id="KW-0498">Mitosis</keyword>
<feature type="compositionally biased region" description="Polar residues" evidence="9">
    <location>
        <begin position="14"/>
        <end position="24"/>
    </location>
</feature>
<feature type="region of interest" description="Disordered" evidence="9">
    <location>
        <begin position="1"/>
        <end position="50"/>
    </location>
</feature>
<name>J5RAP4_TRIAS</name>
<dbReference type="KEGG" id="tasa:A1Q1_07186"/>
<dbReference type="HOGENOM" id="CLU_021480_0_0_1"/>
<evidence type="ECO:0000256" key="7">
    <source>
        <dbReference type="ARBA" id="ARBA00023306"/>
    </source>
</evidence>
<keyword evidence="8" id="KW-0175">Coiled coil</keyword>
<dbReference type="RefSeq" id="XP_014182897.1">
    <property type="nucleotide sequence ID" value="XM_014327422.1"/>
</dbReference>
<evidence type="ECO:0000256" key="1">
    <source>
        <dbReference type="ARBA" id="ARBA00004123"/>
    </source>
</evidence>
<dbReference type="PANTHER" id="PTHR23168">
    <property type="entry name" value="MITOTIC SPINDLE ASSEMBLY CHECKPOINT PROTEIN MAD1 MITOTIC ARREST DEFICIENT-LIKE PROTEIN 1"/>
    <property type="match status" value="1"/>
</dbReference>
<dbReference type="GO" id="GO:0051315">
    <property type="term" value="P:attachment of mitotic spindle microtubules to kinetochore"/>
    <property type="evidence" value="ECO:0007669"/>
    <property type="project" value="TreeGrafter"/>
</dbReference>
<dbReference type="EMBL" id="ALBS01000050">
    <property type="protein sequence ID" value="EJT51598.1"/>
    <property type="molecule type" value="Genomic_DNA"/>
</dbReference>
<dbReference type="VEuPathDB" id="FungiDB:A1Q1_07186"/>
<keyword evidence="4" id="KW-0132">Cell division</keyword>
<accession>J5RAP4</accession>
<gene>
    <name evidence="10" type="ORF">A1Q1_07186</name>
</gene>
<dbReference type="GO" id="GO:0000776">
    <property type="term" value="C:kinetochore"/>
    <property type="evidence" value="ECO:0007669"/>
    <property type="project" value="TreeGrafter"/>
</dbReference>
<dbReference type="GO" id="GO:0007094">
    <property type="term" value="P:mitotic spindle assembly checkpoint signaling"/>
    <property type="evidence" value="ECO:0007669"/>
    <property type="project" value="InterPro"/>
</dbReference>
<dbReference type="Pfam" id="PF05557">
    <property type="entry name" value="MAD"/>
    <property type="match status" value="1"/>
</dbReference>
<evidence type="ECO:0000256" key="5">
    <source>
        <dbReference type="ARBA" id="ARBA00022776"/>
    </source>
</evidence>
<feature type="coiled-coil region" evidence="8">
    <location>
        <begin position="477"/>
        <end position="504"/>
    </location>
</feature>
<sequence>MSRTPPVGSRIPSVRSSFRPTSTLGKRPAGEASLSEDPVATRRALTQSVSKQNNLERKVLELEKRIRQRDQEVEDQRIRIETLTNERRILLEGETHEKQIGEERERAWAQEKLNKERRKATESTAELSEVHGKYTMLSAQHTSLKQEYQGLDEVLNGRIEELEGDVNKLRSYKKKAEELSIQLKEEKRRSEERERAHRDAENDRKGEEVVRRELKTQNVVALQKSNDELQSEVSELRQYKKDSQSADRSSKELERSLRAEIRSLNEQLERARREVDRLEALSQLHRETESQLAAEKAQNESLHDRLSRLASDSQQASFTLSKRAEEAERELRWAQERCKSAELREELVRKELEAVRHGLGASSGGADPQRVKDLERLLEEYKQQLEEMSRDSRDLETRLAGGKGLVKRSELEDEQERCKALQSEIETLNSTIEELNAANSTLDGEVTELMKRVASGEFNPARERCLELAANPAAKVKAVRAQQLEELKAENAALLERLAGAGEAVPLMVYEKLVQERDDMKVNHEKRLQRLKEIFGIKSREILDAVHSLLGWRIKFDDNGHDIRLASMYAPKGRMGLTLKFTSQEGHFGTMQMSGGLARGLEEARDFWVAERQSIPGFLAQVTSELFEKTTMGRAAGYVGLG</sequence>
<evidence type="ECO:0000313" key="10">
    <source>
        <dbReference type="EMBL" id="EJT51598.1"/>
    </source>
</evidence>
<dbReference type="OrthoDB" id="331602at2759"/>
<dbReference type="Gene3D" id="6.10.250.90">
    <property type="match status" value="1"/>
</dbReference>
<dbReference type="InterPro" id="IPR008672">
    <property type="entry name" value="Mad1"/>
</dbReference>
<dbReference type="PANTHER" id="PTHR23168:SF0">
    <property type="entry name" value="MITOTIC SPINDLE ASSEMBLY CHECKPOINT PROTEIN MAD1"/>
    <property type="match status" value="1"/>
</dbReference>
<reference evidence="10 11" key="1">
    <citation type="journal article" date="2012" name="Eukaryot. Cell">
        <title>Draft genome sequence of CBS 2479, the standard type strain of Trichosporon asahii.</title>
        <authorList>
            <person name="Yang R.Y."/>
            <person name="Li H.T."/>
            <person name="Zhu H."/>
            <person name="Zhou G.P."/>
            <person name="Wang M."/>
            <person name="Wang L."/>
        </authorList>
    </citation>
    <scope>NUCLEOTIDE SEQUENCE [LARGE SCALE GENOMIC DNA]</scope>
    <source>
        <strain evidence="11">ATCC 90039 / CBS 2479 / JCM 2466 / KCTC 7840 / NCYC 2677 / UAMH 7654</strain>
    </source>
</reference>
<organism evidence="10 11">
    <name type="scientific">Trichosporon asahii var. asahii (strain ATCC 90039 / CBS 2479 / JCM 2466 / KCTC 7840 / NBRC 103889/ NCYC 2677 / UAMH 7654)</name>
    <name type="common">Yeast</name>
    <dbReference type="NCBI Taxonomy" id="1186058"/>
    <lineage>
        <taxon>Eukaryota</taxon>
        <taxon>Fungi</taxon>
        <taxon>Dikarya</taxon>
        <taxon>Basidiomycota</taxon>
        <taxon>Agaricomycotina</taxon>
        <taxon>Tremellomycetes</taxon>
        <taxon>Trichosporonales</taxon>
        <taxon>Trichosporonaceae</taxon>
        <taxon>Trichosporon</taxon>
    </lineage>
</organism>
<evidence type="ECO:0000256" key="4">
    <source>
        <dbReference type="ARBA" id="ARBA00022618"/>
    </source>
</evidence>
<evidence type="ECO:0000256" key="9">
    <source>
        <dbReference type="SAM" id="MobiDB-lite"/>
    </source>
</evidence>
<comment type="caution">
    <text evidence="10">The sequence shown here is derived from an EMBL/GenBank/DDBJ whole genome shotgun (WGS) entry which is preliminary data.</text>
</comment>
<evidence type="ECO:0000256" key="3">
    <source>
        <dbReference type="ARBA" id="ARBA00022019"/>
    </source>
</evidence>